<reference evidence="2 3" key="1">
    <citation type="submission" date="2019-07" db="EMBL/GenBank/DDBJ databases">
        <title>Genomic Encyclopedia of Type Strains, Phase IV (KMG-IV): sequencing the most valuable type-strain genomes for metagenomic binning, comparative biology and taxonomic classification.</title>
        <authorList>
            <person name="Goeker M."/>
        </authorList>
    </citation>
    <scope>NUCLEOTIDE SEQUENCE [LARGE SCALE GENOMIC DNA]</scope>
    <source>
        <strain evidence="2 3">SS015</strain>
    </source>
</reference>
<organism evidence="2 3">
    <name type="scientific">Geothermobacter ehrlichii</name>
    <dbReference type="NCBI Taxonomy" id="213224"/>
    <lineage>
        <taxon>Bacteria</taxon>
        <taxon>Pseudomonadati</taxon>
        <taxon>Thermodesulfobacteriota</taxon>
        <taxon>Desulfuromonadia</taxon>
        <taxon>Desulfuromonadales</taxon>
        <taxon>Geothermobacteraceae</taxon>
        <taxon>Geothermobacter</taxon>
    </lineage>
</organism>
<keyword evidence="3" id="KW-1185">Reference proteome</keyword>
<dbReference type="Pfam" id="PF07238">
    <property type="entry name" value="PilZ"/>
    <property type="match status" value="1"/>
</dbReference>
<protein>
    <submittedName>
        <fullName evidence="2">PilZ domain-containing protein</fullName>
    </submittedName>
</protein>
<gene>
    <name evidence="2" type="ORF">EDC39_101329</name>
</gene>
<feature type="domain" description="PilZ" evidence="1">
    <location>
        <begin position="102"/>
        <end position="202"/>
    </location>
</feature>
<evidence type="ECO:0000259" key="1">
    <source>
        <dbReference type="Pfam" id="PF07238"/>
    </source>
</evidence>
<dbReference type="Gene3D" id="2.40.10.220">
    <property type="entry name" value="predicted glycosyltransferase like domains"/>
    <property type="match status" value="1"/>
</dbReference>
<dbReference type="AlphaFoldDB" id="A0A5D3WNN6"/>
<evidence type="ECO:0000313" key="3">
    <source>
        <dbReference type="Proteomes" id="UP000324159"/>
    </source>
</evidence>
<evidence type="ECO:0000313" key="2">
    <source>
        <dbReference type="EMBL" id="TYP00168.1"/>
    </source>
</evidence>
<name>A0A5D3WNN6_9BACT</name>
<dbReference type="InterPro" id="IPR009875">
    <property type="entry name" value="PilZ_domain"/>
</dbReference>
<dbReference type="Proteomes" id="UP000324159">
    <property type="component" value="Unassembled WGS sequence"/>
</dbReference>
<proteinExistence type="predicted"/>
<dbReference type="GO" id="GO:0035438">
    <property type="term" value="F:cyclic-di-GMP binding"/>
    <property type="evidence" value="ECO:0007669"/>
    <property type="project" value="InterPro"/>
</dbReference>
<dbReference type="EMBL" id="VNIB01000001">
    <property type="protein sequence ID" value="TYP00168.1"/>
    <property type="molecule type" value="Genomic_DNA"/>
</dbReference>
<accession>A0A5D3WNN6</accession>
<dbReference type="RefSeq" id="WP_187426592.1">
    <property type="nucleotide sequence ID" value="NZ_VNIB01000001.1"/>
</dbReference>
<comment type="caution">
    <text evidence="2">The sequence shown here is derived from an EMBL/GenBank/DDBJ whole genome shotgun (WGS) entry which is preliminary data.</text>
</comment>
<sequence>MKDLASDLQEGSLLSVTIPIARGNRVTLDGAVEETADPLIIRIQKTDENEPAIDDHQEWVLTQELGDRVHLYHAGLVRILGPRRYALTLRDRQTHKSTRKSCRIQARVRIREWTGHSAWSRLRKAKPRQVTLSTSGICFLTDDHFHPGQKVNLEISLPGHAFRPVQVTGQIIRALPKGAGKQEIAVAFLNLSSEDSDIIETFFIREQFRVMTDRIRLLGEALSPSLTEKENGGKT</sequence>